<dbReference type="AlphaFoldDB" id="A0AA88MXQ8"/>
<evidence type="ECO:0000313" key="2">
    <source>
        <dbReference type="Proteomes" id="UP001187415"/>
    </source>
</evidence>
<accession>A0AA88MXQ8</accession>
<protein>
    <submittedName>
        <fullName evidence="1">Uncharacterized protein</fullName>
    </submittedName>
</protein>
<gene>
    <name evidence="1" type="ORF">Q5P01_010542</name>
</gene>
<dbReference type="Proteomes" id="UP001187415">
    <property type="component" value="Unassembled WGS sequence"/>
</dbReference>
<comment type="caution">
    <text evidence="1">The sequence shown here is derived from an EMBL/GenBank/DDBJ whole genome shotgun (WGS) entry which is preliminary data.</text>
</comment>
<sequence>MMRHWQGSGYGAWPKVFVSFHSENRDRARQTLALLRKLTRLFDLNELRDADIPYVRGQEPAHMLFLYVIQLPALFLSSCADERILATIMSCALFGTIRCMLPCHAKSEFSESVMELLGRSMSVDLAEQSEGKSLYFGKIFMGPEDKKPPPKYKTTFGDFAMVTMGVSSSTDMLSMLHVQVLLVPEFGHRGHGDQTGAERTVIQLRSGVDGEGQGFNTGKFTEVACVKAMSDPRYNEKIHKDALTEKSEYRLCLAHGSFAMFVLTLCMTMRQTVMISLGLFCTELARSVSRHLEAELQFALHLSGHHGHGASSVAETGCWTLSQLPYGSILKVDEELVTGDRRRPTTNFFCTEDMSLACPCSECRRREDVTLQLLQAGGQIIIVSDQHRTVETPNSVLLKDVFLADTTRTAPQLCPLSTTRMDGVRRSVTAALIQTQGSVLNVLSRFHVQLDETRLGPIVILYYGGQRIASVNITELLRLVFGANGAE</sequence>
<evidence type="ECO:0000313" key="1">
    <source>
        <dbReference type="EMBL" id="KAK2847543.1"/>
    </source>
</evidence>
<dbReference type="EMBL" id="JAUPFM010000007">
    <property type="protein sequence ID" value="KAK2847543.1"/>
    <property type="molecule type" value="Genomic_DNA"/>
</dbReference>
<name>A0AA88MXQ8_CHASR</name>
<keyword evidence="2" id="KW-1185">Reference proteome</keyword>
<organism evidence="1 2">
    <name type="scientific">Channa striata</name>
    <name type="common">Snakehead murrel</name>
    <name type="synonym">Ophicephalus striatus</name>
    <dbReference type="NCBI Taxonomy" id="64152"/>
    <lineage>
        <taxon>Eukaryota</taxon>
        <taxon>Metazoa</taxon>
        <taxon>Chordata</taxon>
        <taxon>Craniata</taxon>
        <taxon>Vertebrata</taxon>
        <taxon>Euteleostomi</taxon>
        <taxon>Actinopterygii</taxon>
        <taxon>Neopterygii</taxon>
        <taxon>Teleostei</taxon>
        <taxon>Neoteleostei</taxon>
        <taxon>Acanthomorphata</taxon>
        <taxon>Anabantaria</taxon>
        <taxon>Anabantiformes</taxon>
        <taxon>Channoidei</taxon>
        <taxon>Channidae</taxon>
        <taxon>Channa</taxon>
    </lineage>
</organism>
<reference evidence="1" key="1">
    <citation type="submission" date="2023-07" db="EMBL/GenBank/DDBJ databases">
        <title>Chromosome-level Genome Assembly of Striped Snakehead (Channa striata).</title>
        <authorList>
            <person name="Liu H."/>
        </authorList>
    </citation>
    <scope>NUCLEOTIDE SEQUENCE</scope>
    <source>
        <strain evidence="1">Gz</strain>
        <tissue evidence="1">Muscle</tissue>
    </source>
</reference>
<proteinExistence type="predicted"/>